<evidence type="ECO:0000256" key="2">
    <source>
        <dbReference type="ARBA" id="ARBA00022692"/>
    </source>
</evidence>
<organism evidence="6 7">
    <name type="scientific">Intrasporangium calvum</name>
    <dbReference type="NCBI Taxonomy" id="53358"/>
    <lineage>
        <taxon>Bacteria</taxon>
        <taxon>Bacillati</taxon>
        <taxon>Actinomycetota</taxon>
        <taxon>Actinomycetes</taxon>
        <taxon>Micrococcales</taxon>
        <taxon>Intrasporangiaceae</taxon>
        <taxon>Intrasporangium</taxon>
    </lineage>
</organism>
<dbReference type="Proteomes" id="UP001150259">
    <property type="component" value="Unassembled WGS sequence"/>
</dbReference>
<evidence type="ECO:0000256" key="4">
    <source>
        <dbReference type="ARBA" id="ARBA00023136"/>
    </source>
</evidence>
<comment type="subcellular location">
    <subcellularLocation>
        <location evidence="1">Membrane</location>
        <topology evidence="1">Multi-pass membrane protein</topology>
    </subcellularLocation>
</comment>
<feature type="transmembrane region" description="Helical" evidence="5">
    <location>
        <begin position="207"/>
        <end position="230"/>
    </location>
</feature>
<feature type="transmembrane region" description="Helical" evidence="5">
    <location>
        <begin position="168"/>
        <end position="187"/>
    </location>
</feature>
<evidence type="ECO:0000256" key="5">
    <source>
        <dbReference type="SAM" id="Phobius"/>
    </source>
</evidence>
<dbReference type="EMBL" id="JAPFQL010000021">
    <property type="protein sequence ID" value="MDC5696934.1"/>
    <property type="molecule type" value="Genomic_DNA"/>
</dbReference>
<keyword evidence="2 5" id="KW-0812">Transmembrane</keyword>
<comment type="caution">
    <text evidence="6">The sequence shown here is derived from an EMBL/GenBank/DDBJ whole genome shotgun (WGS) entry which is preliminary data.</text>
</comment>
<dbReference type="Pfam" id="PF03006">
    <property type="entry name" value="HlyIII"/>
    <property type="match status" value="1"/>
</dbReference>
<proteinExistence type="predicted"/>
<keyword evidence="7" id="KW-1185">Reference proteome</keyword>
<feature type="transmembrane region" description="Helical" evidence="5">
    <location>
        <begin position="53"/>
        <end position="72"/>
    </location>
</feature>
<name>A0ABT5GFF2_9MICO</name>
<evidence type="ECO:0000256" key="3">
    <source>
        <dbReference type="ARBA" id="ARBA00022989"/>
    </source>
</evidence>
<dbReference type="PANTHER" id="PTHR20855:SF3">
    <property type="entry name" value="LD03007P"/>
    <property type="match status" value="1"/>
</dbReference>
<protein>
    <submittedName>
        <fullName evidence="6">Hemolysin III family protein</fullName>
    </submittedName>
</protein>
<sequence length="231" mass="24590">MADEANRPSGAVADLVAAVKPRLRGWLHLGMFPVALIGGMVLVVLADSRSVRTAAAIFTISAALLFGVSAVYHRGTWGPKMSALLKRLDHSNIYLIIAGTYTPFAVTLLPTDEARLLLTVIWGAAIAGVVFRIVWTSAPRWLYTALYIALGWAAVFYVVPFWRSGGPLVGSLIALGGLLYTAGGIVYGAKRPNPSPRWFGFHEVFHAFTLGGFIAHFAAVALAISATPAVA</sequence>
<keyword evidence="3 5" id="KW-1133">Transmembrane helix</keyword>
<accession>A0ABT5GFF2</accession>
<evidence type="ECO:0000313" key="7">
    <source>
        <dbReference type="Proteomes" id="UP001150259"/>
    </source>
</evidence>
<dbReference type="InterPro" id="IPR004254">
    <property type="entry name" value="AdipoR/HlyIII-related"/>
</dbReference>
<gene>
    <name evidence="6" type="ORF">OO014_06650</name>
</gene>
<feature type="transmembrane region" description="Helical" evidence="5">
    <location>
        <begin position="92"/>
        <end position="109"/>
    </location>
</feature>
<dbReference type="PANTHER" id="PTHR20855">
    <property type="entry name" value="ADIPOR/PROGESTIN RECEPTOR-RELATED"/>
    <property type="match status" value="1"/>
</dbReference>
<feature type="transmembrane region" description="Helical" evidence="5">
    <location>
        <begin position="116"/>
        <end position="135"/>
    </location>
</feature>
<evidence type="ECO:0000313" key="6">
    <source>
        <dbReference type="EMBL" id="MDC5696934.1"/>
    </source>
</evidence>
<reference evidence="6 7" key="1">
    <citation type="submission" date="2022-11" db="EMBL/GenBank/DDBJ databases">
        <title>Anaerobic phenanthrene biodegradation by a DNRA strain PheN6.</title>
        <authorList>
            <person name="Zhang Z."/>
        </authorList>
    </citation>
    <scope>NUCLEOTIDE SEQUENCE [LARGE SCALE GENOMIC DNA]</scope>
    <source>
        <strain evidence="6 7">PheN6</strain>
    </source>
</reference>
<feature type="transmembrane region" description="Helical" evidence="5">
    <location>
        <begin position="141"/>
        <end position="161"/>
    </location>
</feature>
<keyword evidence="4 5" id="KW-0472">Membrane</keyword>
<feature type="transmembrane region" description="Helical" evidence="5">
    <location>
        <begin position="25"/>
        <end position="46"/>
    </location>
</feature>
<evidence type="ECO:0000256" key="1">
    <source>
        <dbReference type="ARBA" id="ARBA00004141"/>
    </source>
</evidence>
<dbReference type="RefSeq" id="WP_272461509.1">
    <property type="nucleotide sequence ID" value="NZ_JAPFQL010000021.1"/>
</dbReference>